<evidence type="ECO:0000313" key="4">
    <source>
        <dbReference type="Proteomes" id="UP000799291"/>
    </source>
</evidence>
<organism evidence="3 4">
    <name type="scientific">Lentithecium fluviatile CBS 122367</name>
    <dbReference type="NCBI Taxonomy" id="1168545"/>
    <lineage>
        <taxon>Eukaryota</taxon>
        <taxon>Fungi</taxon>
        <taxon>Dikarya</taxon>
        <taxon>Ascomycota</taxon>
        <taxon>Pezizomycotina</taxon>
        <taxon>Dothideomycetes</taxon>
        <taxon>Pleosporomycetidae</taxon>
        <taxon>Pleosporales</taxon>
        <taxon>Massarineae</taxon>
        <taxon>Lentitheciaceae</taxon>
        <taxon>Lentithecium</taxon>
    </lineage>
</organism>
<dbReference type="OrthoDB" id="7984201at2759"/>
<keyword evidence="1" id="KW-0175">Coiled coil</keyword>
<evidence type="ECO:0000256" key="2">
    <source>
        <dbReference type="SAM" id="MobiDB-lite"/>
    </source>
</evidence>
<gene>
    <name evidence="3" type="ORF">K458DRAFT_388561</name>
</gene>
<dbReference type="Proteomes" id="UP000799291">
    <property type="component" value="Unassembled WGS sequence"/>
</dbReference>
<reference evidence="3" key="1">
    <citation type="journal article" date="2020" name="Stud. Mycol.">
        <title>101 Dothideomycetes genomes: a test case for predicting lifestyles and emergence of pathogens.</title>
        <authorList>
            <person name="Haridas S."/>
            <person name="Albert R."/>
            <person name="Binder M."/>
            <person name="Bloem J."/>
            <person name="Labutti K."/>
            <person name="Salamov A."/>
            <person name="Andreopoulos B."/>
            <person name="Baker S."/>
            <person name="Barry K."/>
            <person name="Bills G."/>
            <person name="Bluhm B."/>
            <person name="Cannon C."/>
            <person name="Castanera R."/>
            <person name="Culley D."/>
            <person name="Daum C."/>
            <person name="Ezra D."/>
            <person name="Gonzalez J."/>
            <person name="Henrissat B."/>
            <person name="Kuo A."/>
            <person name="Liang C."/>
            <person name="Lipzen A."/>
            <person name="Lutzoni F."/>
            <person name="Magnuson J."/>
            <person name="Mondo S."/>
            <person name="Nolan M."/>
            <person name="Ohm R."/>
            <person name="Pangilinan J."/>
            <person name="Park H.-J."/>
            <person name="Ramirez L."/>
            <person name="Alfaro M."/>
            <person name="Sun H."/>
            <person name="Tritt A."/>
            <person name="Yoshinaga Y."/>
            <person name="Zwiers L.-H."/>
            <person name="Turgeon B."/>
            <person name="Goodwin S."/>
            <person name="Spatafora J."/>
            <person name="Crous P."/>
            <person name="Grigoriev I."/>
        </authorList>
    </citation>
    <scope>NUCLEOTIDE SEQUENCE</scope>
    <source>
        <strain evidence="3">CBS 122367</strain>
    </source>
</reference>
<feature type="coiled-coil region" evidence="1">
    <location>
        <begin position="151"/>
        <end position="178"/>
    </location>
</feature>
<proteinExistence type="predicted"/>
<protein>
    <submittedName>
        <fullName evidence="3">Uncharacterized protein</fullName>
    </submittedName>
</protein>
<keyword evidence="4" id="KW-1185">Reference proteome</keyword>
<dbReference type="AlphaFoldDB" id="A0A6G1J3Q5"/>
<evidence type="ECO:0000313" key="3">
    <source>
        <dbReference type="EMBL" id="KAF2684865.1"/>
    </source>
</evidence>
<name>A0A6G1J3Q5_9PLEO</name>
<sequence>MAPSRAYVPSRALLRALSRPLPPRCHLVRPFPTQFLRGKRDKTAPGLPKLEKKEGMPDLSQLKFVPTPYDESETEPLPDDQLDNPDLPTISWWEQDANGREHLISRIATPEDRRKHNELSKMLHEDAENPDYDDALLNRRLLDDLMKYPSFADLTEELQELKQSIVSREEAKAAEEETRKDQELQTKQLESSLKMATYESIQELVDDPELADTRDDLEDLLEQLPDAEDTPSPEFLATAKRLEAKLANNEAFQRKMTALRAEQGVEEMPPPIELPEAEEHHDTLDEGDQDALPGSPEDMDKLLVQMKDLMASMGADKELQAELDEVIKEDPFDEAEEEEDMDFDKLSDELINMVKAATPEPIDENGDVVDPELEAKVDKIMQDPKLLEKLMYIKKVITEAQLKSTHITDIAHETAPDPLTLEPERATSLGRRIELAKSDPEHRAALRRLRVDLLPPFNISPALKSFNQAIELAYMGANDDIRRILWRTYYKARTLPTFLQNLSDDAWDILYYSQAVTWAGNQNRQQHLKMLLKDLKSVGRDGPPTHPSTLVKN</sequence>
<dbReference type="EMBL" id="MU005580">
    <property type="protein sequence ID" value="KAF2684865.1"/>
    <property type="molecule type" value="Genomic_DNA"/>
</dbReference>
<feature type="coiled-coil region" evidence="1">
    <location>
        <begin position="210"/>
        <end position="262"/>
    </location>
</feature>
<accession>A0A6G1J3Q5</accession>
<feature type="region of interest" description="Disordered" evidence="2">
    <location>
        <begin position="37"/>
        <end position="60"/>
    </location>
</feature>
<evidence type="ECO:0000256" key="1">
    <source>
        <dbReference type="SAM" id="Coils"/>
    </source>
</evidence>